<feature type="transmembrane region" description="Helical" evidence="2">
    <location>
        <begin position="426"/>
        <end position="450"/>
    </location>
</feature>
<dbReference type="HOGENOM" id="CLU_566179_0_0_1"/>
<name>A0A081CGR3_PSEA2</name>
<evidence type="ECO:0000313" key="3">
    <source>
        <dbReference type="EMBL" id="GAK65859.1"/>
    </source>
</evidence>
<gene>
    <name evidence="3" type="ORF">PAN0_010d4081</name>
</gene>
<keyword evidence="2" id="KW-1133">Transmembrane helix</keyword>
<feature type="region of interest" description="Disordered" evidence="1">
    <location>
        <begin position="1"/>
        <end position="183"/>
    </location>
</feature>
<feature type="compositionally biased region" description="Basic residues" evidence="1">
    <location>
        <begin position="122"/>
        <end position="134"/>
    </location>
</feature>
<protein>
    <submittedName>
        <fullName evidence="3">Uncharacterized protein</fullName>
    </submittedName>
</protein>
<dbReference type="RefSeq" id="XP_014656021.1">
    <property type="nucleotide sequence ID" value="XM_014800535.1"/>
</dbReference>
<feature type="compositionally biased region" description="Basic and acidic residues" evidence="1">
    <location>
        <begin position="59"/>
        <end position="69"/>
    </location>
</feature>
<dbReference type="AlphaFoldDB" id="A0A081CGR3"/>
<feature type="compositionally biased region" description="Low complexity" evidence="1">
    <location>
        <begin position="81"/>
        <end position="96"/>
    </location>
</feature>
<evidence type="ECO:0000313" key="4">
    <source>
        <dbReference type="Proteomes" id="UP000053758"/>
    </source>
</evidence>
<organism evidence="3">
    <name type="scientific">Pseudozyma antarctica</name>
    <name type="common">Yeast</name>
    <name type="synonym">Candida antarctica</name>
    <dbReference type="NCBI Taxonomy" id="84753"/>
    <lineage>
        <taxon>Eukaryota</taxon>
        <taxon>Fungi</taxon>
        <taxon>Dikarya</taxon>
        <taxon>Basidiomycota</taxon>
        <taxon>Ustilaginomycotina</taxon>
        <taxon>Ustilaginomycetes</taxon>
        <taxon>Ustilaginales</taxon>
        <taxon>Ustilaginaceae</taxon>
        <taxon>Moesziomyces</taxon>
    </lineage>
</organism>
<dbReference type="EMBL" id="DF830077">
    <property type="protein sequence ID" value="GAK65859.1"/>
    <property type="molecule type" value="Genomic_DNA"/>
</dbReference>
<keyword evidence="4" id="KW-1185">Reference proteome</keyword>
<dbReference type="Proteomes" id="UP000053758">
    <property type="component" value="Unassembled WGS sequence"/>
</dbReference>
<dbReference type="GeneID" id="26304948"/>
<evidence type="ECO:0000256" key="1">
    <source>
        <dbReference type="SAM" id="MobiDB-lite"/>
    </source>
</evidence>
<keyword evidence="2" id="KW-0812">Transmembrane</keyword>
<proteinExistence type="predicted"/>
<accession>A0A081CGR3</accession>
<feature type="compositionally biased region" description="Basic and acidic residues" evidence="1">
    <location>
        <begin position="7"/>
        <end position="39"/>
    </location>
</feature>
<keyword evidence="2" id="KW-0472">Membrane</keyword>
<reference evidence="3" key="1">
    <citation type="submission" date="2014-07" db="EMBL/GenBank/DDBJ databases">
        <title>Draft genome sequence of the yeast Pseudozyma antarctica JCM 10317 known as a producer of lipase B which used in a wide range of industrial applications.</title>
        <authorList>
            <person name="Morita T."/>
            <person name="Saika A."/>
            <person name="Koike H."/>
        </authorList>
    </citation>
    <scope>NUCLEOTIDE SEQUENCE</scope>
    <source>
        <strain evidence="3">JCM 10317</strain>
    </source>
</reference>
<sequence>MPRTRGKREPHEHFKDKPPDKPKSKSSDKVKVKSAHREGPSGTSAADLADVVMQPPETNDAKAPGRDSTPEVAIADVVMTDAPVAAADRPSAASEAQLVTPKKRPRTAMPPQEQGTGSQASPKKRGKNKHKHKAQPFGSARQGATASTASDTRRSRRDGGAASATLASPARSKAHVRPIAPTPTTARTFHEMVARLSSGSAQDVKKAKQLITIGLQQIDTFKDTAEPGQPNWAFLRQKWPYGYVERVVDDIFYRGLTLKDGSSSSNCTAAETIARLGFEKDDVEQVLRVFNVAFHALLVRQIRLTGRKTIPRDFKFLRPGWVADELEQAAELLIKSDHMRQYEVIHLGLVATSLADSEDRPLDLKARAHAAFRDVPSTRAQVAVGLIYRILACTTERDFNVKFFVTLPDEVLPKQLDRSERPQKNVVFCVYGTVCLLLACMLDLVGVGFLNLFGGDQCDLADRLHRWAQIPNVPVIFISPAL</sequence>
<evidence type="ECO:0000256" key="2">
    <source>
        <dbReference type="SAM" id="Phobius"/>
    </source>
</evidence>